<evidence type="ECO:0000259" key="9">
    <source>
        <dbReference type="SMART" id="SM00849"/>
    </source>
</evidence>
<proteinExistence type="inferred from homology"/>
<name>A0A8J3VRU0_9ACTN</name>
<keyword evidence="5 8" id="KW-0255">Endonuclease</keyword>
<keyword evidence="4 8" id="KW-0479">Metal-binding</keyword>
<feature type="binding site" evidence="8">
    <location>
        <position position="65"/>
    </location>
    <ligand>
        <name>Zn(2+)</name>
        <dbReference type="ChEBI" id="CHEBI:29105"/>
        <label>2</label>
        <note>catalytic</note>
    </ligand>
</feature>
<comment type="similarity">
    <text evidence="8">Belongs to the RNase Z family.</text>
</comment>
<comment type="catalytic activity">
    <reaction evidence="8">
        <text>Endonucleolytic cleavage of RNA, removing extra 3' nucleotides from tRNA precursor, generating 3' termini of tRNAs. A 3'-hydroxy group is left at the tRNA terminus and a 5'-phosphoryl group is left at the trailer molecule.</text>
        <dbReference type="EC" id="3.1.26.11"/>
    </reaction>
</comment>
<comment type="cofactor">
    <cofactor evidence="8">
        <name>Zn(2+)</name>
        <dbReference type="ChEBI" id="CHEBI:29105"/>
    </cofactor>
    <text evidence="8">Binds 2 Zn(2+) ions.</text>
</comment>
<dbReference type="Pfam" id="PF00753">
    <property type="entry name" value="Lactamase_B"/>
    <property type="match status" value="1"/>
</dbReference>
<protein>
    <recommendedName>
        <fullName evidence="8">Ribonuclease Z</fullName>
        <shortName evidence="8">RNase Z</shortName>
        <ecNumber evidence="8">3.1.26.11</ecNumber>
    </recommendedName>
    <alternativeName>
        <fullName evidence="8">tRNA 3 endonuclease</fullName>
    </alternativeName>
    <alternativeName>
        <fullName evidence="8">tRNase Z</fullName>
    </alternativeName>
</protein>
<keyword evidence="11" id="KW-1185">Reference proteome</keyword>
<feature type="binding site" evidence="8">
    <location>
        <position position="63"/>
    </location>
    <ligand>
        <name>Zn(2+)</name>
        <dbReference type="ChEBI" id="CHEBI:29105"/>
        <label>1</label>
        <note>catalytic</note>
    </ligand>
</feature>
<accession>A0A8J3VRU0</accession>
<gene>
    <name evidence="10" type="primary">elaC</name>
    <name evidence="8" type="synonym">rnz</name>
    <name evidence="10" type="ORF">Raf01_46840</name>
</gene>
<comment type="subunit">
    <text evidence="1 8">Homodimer.</text>
</comment>
<dbReference type="PANTHER" id="PTHR46018">
    <property type="entry name" value="ZINC PHOSPHODIESTERASE ELAC PROTEIN 1"/>
    <property type="match status" value="1"/>
</dbReference>
<reference evidence="10" key="1">
    <citation type="submission" date="2021-01" db="EMBL/GenBank/DDBJ databases">
        <title>Whole genome shotgun sequence of Rugosimonospora africana NBRC 104875.</title>
        <authorList>
            <person name="Komaki H."/>
            <person name="Tamura T."/>
        </authorList>
    </citation>
    <scope>NUCLEOTIDE SEQUENCE</scope>
    <source>
        <strain evidence="10">NBRC 104875</strain>
    </source>
</reference>
<evidence type="ECO:0000313" key="11">
    <source>
        <dbReference type="Proteomes" id="UP000642748"/>
    </source>
</evidence>
<evidence type="ECO:0000313" key="10">
    <source>
        <dbReference type="EMBL" id="GIH16512.1"/>
    </source>
</evidence>
<feature type="binding site" evidence="8">
    <location>
        <position position="66"/>
    </location>
    <ligand>
        <name>Zn(2+)</name>
        <dbReference type="ChEBI" id="CHEBI:29105"/>
        <label>2</label>
        <note>catalytic</note>
    </ligand>
</feature>
<evidence type="ECO:0000256" key="2">
    <source>
        <dbReference type="ARBA" id="ARBA00022694"/>
    </source>
</evidence>
<dbReference type="InterPro" id="IPR036866">
    <property type="entry name" value="RibonucZ/Hydroxyglut_hydro"/>
</dbReference>
<keyword evidence="3 8" id="KW-0540">Nuclease</keyword>
<organism evidence="10 11">
    <name type="scientific">Rugosimonospora africana</name>
    <dbReference type="NCBI Taxonomy" id="556532"/>
    <lineage>
        <taxon>Bacteria</taxon>
        <taxon>Bacillati</taxon>
        <taxon>Actinomycetota</taxon>
        <taxon>Actinomycetes</taxon>
        <taxon>Micromonosporales</taxon>
        <taxon>Micromonosporaceae</taxon>
        <taxon>Rugosimonospora</taxon>
    </lineage>
</organism>
<feature type="active site" description="Proton acceptor" evidence="8">
    <location>
        <position position="65"/>
    </location>
</feature>
<comment type="caution">
    <text evidence="10">The sequence shown here is derived from an EMBL/GenBank/DDBJ whole genome shotgun (WGS) entry which is preliminary data.</text>
</comment>
<dbReference type="EC" id="3.1.26.11" evidence="8"/>
<feature type="domain" description="Metallo-beta-lactamase" evidence="9">
    <location>
        <begin position="19"/>
        <end position="210"/>
    </location>
</feature>
<dbReference type="EMBL" id="BONZ01000043">
    <property type="protein sequence ID" value="GIH16512.1"/>
    <property type="molecule type" value="Genomic_DNA"/>
</dbReference>
<dbReference type="AlphaFoldDB" id="A0A8J3VRU0"/>
<dbReference type="SMART" id="SM00849">
    <property type="entry name" value="Lactamase_B"/>
    <property type="match status" value="1"/>
</dbReference>
<dbReference type="Gene3D" id="3.60.15.10">
    <property type="entry name" value="Ribonuclease Z/Hydroxyacylglutathione hydrolase-like"/>
    <property type="match status" value="1"/>
</dbReference>
<dbReference type="InterPro" id="IPR013471">
    <property type="entry name" value="RNase_Z/BN"/>
</dbReference>
<feature type="binding site" evidence="8">
    <location>
        <position position="211"/>
    </location>
    <ligand>
        <name>Zn(2+)</name>
        <dbReference type="ChEBI" id="CHEBI:29105"/>
        <label>2</label>
        <note>catalytic</note>
    </ligand>
</feature>
<dbReference type="SUPFAM" id="SSF56281">
    <property type="entry name" value="Metallo-hydrolase/oxidoreductase"/>
    <property type="match status" value="1"/>
</dbReference>
<feature type="binding site" evidence="8">
    <location>
        <position position="211"/>
    </location>
    <ligand>
        <name>Zn(2+)</name>
        <dbReference type="ChEBI" id="CHEBI:29105"/>
        <label>1</label>
        <note>catalytic</note>
    </ligand>
</feature>
<dbReference type="PANTHER" id="PTHR46018:SF2">
    <property type="entry name" value="ZINC PHOSPHODIESTERASE ELAC PROTEIN 1"/>
    <property type="match status" value="1"/>
</dbReference>
<dbReference type="CDD" id="cd07717">
    <property type="entry name" value="RNaseZ_ZiPD-like_MBL-fold"/>
    <property type="match status" value="1"/>
</dbReference>
<dbReference type="GO" id="GO:0042781">
    <property type="term" value="F:3'-tRNA processing endoribonuclease activity"/>
    <property type="evidence" value="ECO:0007669"/>
    <property type="project" value="UniProtKB-UniRule"/>
</dbReference>
<keyword evidence="7 8" id="KW-0862">Zinc</keyword>
<keyword evidence="2 8" id="KW-0819">tRNA processing</keyword>
<dbReference type="NCBIfam" id="NF000805">
    <property type="entry name" value="PRK00055.2-3"/>
    <property type="match status" value="1"/>
</dbReference>
<comment type="function">
    <text evidence="8">Zinc phosphodiesterase, which displays some tRNA 3'-processing endonuclease activity. Probably involved in tRNA maturation, by removing a 3'-trailer from precursor tRNA.</text>
</comment>
<dbReference type="GO" id="GO:0008270">
    <property type="term" value="F:zinc ion binding"/>
    <property type="evidence" value="ECO:0007669"/>
    <property type="project" value="UniProtKB-UniRule"/>
</dbReference>
<dbReference type="InterPro" id="IPR001279">
    <property type="entry name" value="Metallo-B-lactamas"/>
</dbReference>
<evidence type="ECO:0000256" key="7">
    <source>
        <dbReference type="ARBA" id="ARBA00022833"/>
    </source>
</evidence>
<feature type="binding site" evidence="8">
    <location>
        <position position="139"/>
    </location>
    <ligand>
        <name>Zn(2+)</name>
        <dbReference type="ChEBI" id="CHEBI:29105"/>
        <label>1</label>
        <note>catalytic</note>
    </ligand>
</feature>
<dbReference type="HAMAP" id="MF_01818">
    <property type="entry name" value="RNase_Z_BN"/>
    <property type="match status" value="1"/>
</dbReference>
<dbReference type="Pfam" id="PF12706">
    <property type="entry name" value="Lactamase_B_2"/>
    <property type="match status" value="1"/>
</dbReference>
<evidence type="ECO:0000256" key="1">
    <source>
        <dbReference type="ARBA" id="ARBA00011738"/>
    </source>
</evidence>
<feature type="binding site" evidence="8">
    <location>
        <position position="61"/>
    </location>
    <ligand>
        <name>Zn(2+)</name>
        <dbReference type="ChEBI" id="CHEBI:29105"/>
        <label>1</label>
        <note>catalytic</note>
    </ligand>
</feature>
<evidence type="ECO:0000256" key="3">
    <source>
        <dbReference type="ARBA" id="ARBA00022722"/>
    </source>
</evidence>
<keyword evidence="6 8" id="KW-0378">Hydrolase</keyword>
<feature type="binding site" evidence="8">
    <location>
        <position position="269"/>
    </location>
    <ligand>
        <name>Zn(2+)</name>
        <dbReference type="ChEBI" id="CHEBI:29105"/>
        <label>2</label>
        <note>catalytic</note>
    </ligand>
</feature>
<sequence length="306" mass="33374">MRELVVLGTASQAPTRMRNHNGYLLRWDDEGMLFDPGEGTQRQMLFAGVSATDVTRICLTHFHGDHCLGVPGVVQRLSLDRVQRPVYAHYPASGRDFFGRLRYAASFYETADLREEPVETDGPVASGTFGTLSALRLEHPVDSYGYRLVEPDGRRMLPDRLAEYGIAGPDIGRLQREGSISVGGPGAGGATVALEDVSEHRRGQRFAFIMDTRLCENVFALADGVDMLVIESTFLAAEAELAESFGHLTAAQAGRVAAECGVRLLVLTHFSQRYTDPAAFGAEAARHFDGPIVVAEDLARVPVPKR</sequence>
<evidence type="ECO:0000256" key="5">
    <source>
        <dbReference type="ARBA" id="ARBA00022759"/>
    </source>
</evidence>
<evidence type="ECO:0000256" key="8">
    <source>
        <dbReference type="HAMAP-Rule" id="MF_01818"/>
    </source>
</evidence>
<evidence type="ECO:0000256" key="4">
    <source>
        <dbReference type="ARBA" id="ARBA00022723"/>
    </source>
</evidence>
<evidence type="ECO:0000256" key="6">
    <source>
        <dbReference type="ARBA" id="ARBA00022801"/>
    </source>
</evidence>
<dbReference type="Proteomes" id="UP000642748">
    <property type="component" value="Unassembled WGS sequence"/>
</dbReference>